<keyword evidence="1" id="KW-0812">Transmembrane</keyword>
<dbReference type="AlphaFoldDB" id="A0A8T0XX62"/>
<sequence length="72" mass="8296">MPSGLWRIFQSHQIRPYLPDYFRSPCFAFPHFPGASSCQMGSAKKACRLFAVMERILYCIVRVIFSLFLGFG</sequence>
<gene>
    <name evidence="2" type="ORF">PVAP13_1KG264526</name>
</gene>
<evidence type="ECO:0000313" key="3">
    <source>
        <dbReference type="Proteomes" id="UP000823388"/>
    </source>
</evidence>
<feature type="transmembrane region" description="Helical" evidence="1">
    <location>
        <begin position="49"/>
        <end position="71"/>
    </location>
</feature>
<evidence type="ECO:0000256" key="1">
    <source>
        <dbReference type="SAM" id="Phobius"/>
    </source>
</evidence>
<dbReference type="EMBL" id="CM029037">
    <property type="protein sequence ID" value="KAG2661644.1"/>
    <property type="molecule type" value="Genomic_DNA"/>
</dbReference>
<reference evidence="2" key="1">
    <citation type="submission" date="2020-05" db="EMBL/GenBank/DDBJ databases">
        <title>WGS assembly of Panicum virgatum.</title>
        <authorList>
            <person name="Lovell J.T."/>
            <person name="Jenkins J."/>
            <person name="Shu S."/>
            <person name="Juenger T.E."/>
            <person name="Schmutz J."/>
        </authorList>
    </citation>
    <scope>NUCLEOTIDE SEQUENCE</scope>
    <source>
        <strain evidence="2">AP13</strain>
    </source>
</reference>
<proteinExistence type="predicted"/>
<name>A0A8T0XX62_PANVG</name>
<evidence type="ECO:0000313" key="2">
    <source>
        <dbReference type="EMBL" id="KAG2661644.1"/>
    </source>
</evidence>
<keyword evidence="1" id="KW-0472">Membrane</keyword>
<protein>
    <submittedName>
        <fullName evidence="2">Uncharacterized protein</fullName>
    </submittedName>
</protein>
<keyword evidence="3" id="KW-1185">Reference proteome</keyword>
<dbReference type="Proteomes" id="UP000823388">
    <property type="component" value="Chromosome 1K"/>
</dbReference>
<comment type="caution">
    <text evidence="2">The sequence shown here is derived from an EMBL/GenBank/DDBJ whole genome shotgun (WGS) entry which is preliminary data.</text>
</comment>
<keyword evidence="1" id="KW-1133">Transmembrane helix</keyword>
<organism evidence="2 3">
    <name type="scientific">Panicum virgatum</name>
    <name type="common">Blackwell switchgrass</name>
    <dbReference type="NCBI Taxonomy" id="38727"/>
    <lineage>
        <taxon>Eukaryota</taxon>
        <taxon>Viridiplantae</taxon>
        <taxon>Streptophyta</taxon>
        <taxon>Embryophyta</taxon>
        <taxon>Tracheophyta</taxon>
        <taxon>Spermatophyta</taxon>
        <taxon>Magnoliopsida</taxon>
        <taxon>Liliopsida</taxon>
        <taxon>Poales</taxon>
        <taxon>Poaceae</taxon>
        <taxon>PACMAD clade</taxon>
        <taxon>Panicoideae</taxon>
        <taxon>Panicodae</taxon>
        <taxon>Paniceae</taxon>
        <taxon>Panicinae</taxon>
        <taxon>Panicum</taxon>
        <taxon>Panicum sect. Hiantes</taxon>
    </lineage>
</organism>
<accession>A0A8T0XX62</accession>